<feature type="short sequence motif" description="Nudix box" evidence="6">
    <location>
        <begin position="51"/>
        <end position="72"/>
    </location>
</feature>
<dbReference type="SUPFAM" id="SSF55811">
    <property type="entry name" value="Nudix"/>
    <property type="match status" value="1"/>
</dbReference>
<comment type="cofactor">
    <cofactor evidence="5">
        <name>Mg(2+)</name>
        <dbReference type="ChEBI" id="CHEBI:18420"/>
    </cofactor>
    <text evidence="5">Binds 1 Mg(2+) ion per subunit.</text>
</comment>
<keyword evidence="9" id="KW-1185">Reference proteome</keyword>
<dbReference type="CDD" id="cd03430">
    <property type="entry name" value="NUDIX_GDPMH_NudD"/>
    <property type="match status" value="1"/>
</dbReference>
<dbReference type="EMBL" id="BAET01000033">
    <property type="protein sequence ID" value="GAB56986.1"/>
    <property type="molecule type" value="Genomic_DNA"/>
</dbReference>
<keyword evidence="2 8" id="KW-0378">Hydrolase</keyword>
<name>H5TF59_9ALTE</name>
<dbReference type="InterPro" id="IPR015797">
    <property type="entry name" value="NUDIX_hydrolase-like_dom_sf"/>
</dbReference>
<dbReference type="GO" id="GO:0046872">
    <property type="term" value="F:metal ion binding"/>
    <property type="evidence" value="ECO:0007669"/>
    <property type="project" value="UniProtKB-KW"/>
</dbReference>
<sequence>MNKQLSRQGFTFLIENAPLVSIDICIVYAGKILLGKRANAPARNYYFTPGGRIYKNEAWQNAIERITAVELGLDLKANQFKLMGVWDHFYEDSVFNEKKSTHYVNLPHFVELNEEPHFMADEQHESLSWFNLHDCEHNSLIHPYTQNYIYWIIKQRSPCSIALSQLRS</sequence>
<dbReference type="PIRSF" id="PIRSF037599">
    <property type="entry name" value="GDPMH"/>
    <property type="match status" value="1"/>
</dbReference>
<evidence type="ECO:0000313" key="9">
    <source>
        <dbReference type="Proteomes" id="UP000053586"/>
    </source>
</evidence>
<dbReference type="AlphaFoldDB" id="H5TF59"/>
<dbReference type="PANTHER" id="PTHR43046:SF12">
    <property type="entry name" value="GDP-MANNOSE MANNOSYL HYDROLASE"/>
    <property type="match status" value="1"/>
</dbReference>
<evidence type="ECO:0000313" key="8">
    <source>
        <dbReference type="EMBL" id="GAB56986.1"/>
    </source>
</evidence>
<dbReference type="PANTHER" id="PTHR43046">
    <property type="entry name" value="GDP-MANNOSE MANNOSYL HYDROLASE"/>
    <property type="match status" value="1"/>
</dbReference>
<protein>
    <submittedName>
        <fullName evidence="8">GDP-mannose mannosyl hydrolase wbdQ/wbhG</fullName>
    </submittedName>
</protein>
<dbReference type="Gene3D" id="3.90.79.10">
    <property type="entry name" value="Nucleoside Triphosphate Pyrophosphohydrolase"/>
    <property type="match status" value="1"/>
</dbReference>
<accession>H5TF59</accession>
<feature type="binding site" evidence="5">
    <location>
        <position position="70"/>
    </location>
    <ligand>
        <name>Mg(2+)</name>
        <dbReference type="ChEBI" id="CHEBI:18420"/>
    </ligand>
</feature>
<reference evidence="8 9" key="2">
    <citation type="journal article" date="2017" name="Antonie Van Leeuwenhoek">
        <title>Rhizobium rhizosphaerae sp. nov., a novel species isolated from rice rhizosphere.</title>
        <authorList>
            <person name="Zhao J.J."/>
            <person name="Zhang J."/>
            <person name="Zhang R.J."/>
            <person name="Zhang C.W."/>
            <person name="Yin H.Q."/>
            <person name="Zhang X.X."/>
        </authorList>
    </citation>
    <scope>NUCLEOTIDE SEQUENCE [LARGE SCALE GENOMIC DNA]</scope>
    <source>
        <strain evidence="8 9">ACAM 611</strain>
    </source>
</reference>
<evidence type="ECO:0000256" key="4">
    <source>
        <dbReference type="PIRSR" id="PIRSR037599-1"/>
    </source>
</evidence>
<feature type="domain" description="Nudix hydrolase" evidence="7">
    <location>
        <begin position="5"/>
        <end position="154"/>
    </location>
</feature>
<dbReference type="Proteomes" id="UP000053586">
    <property type="component" value="Unassembled WGS sequence"/>
</dbReference>
<dbReference type="InterPro" id="IPR033715">
    <property type="entry name" value="GDPMH"/>
</dbReference>
<proteinExistence type="predicted"/>
<feature type="binding site" evidence="5">
    <location>
        <position position="50"/>
    </location>
    <ligand>
        <name>Mg(2+)</name>
        <dbReference type="ChEBI" id="CHEBI:18420"/>
    </ligand>
</feature>
<evidence type="ECO:0000256" key="2">
    <source>
        <dbReference type="ARBA" id="ARBA00022801"/>
    </source>
</evidence>
<dbReference type="GO" id="GO:0008727">
    <property type="term" value="F:GDP-mannose mannosyl hydrolase activity"/>
    <property type="evidence" value="ECO:0007669"/>
    <property type="project" value="InterPro"/>
</dbReference>
<feature type="binding site" evidence="5">
    <location>
        <position position="123"/>
    </location>
    <ligand>
        <name>Mg(2+)</name>
        <dbReference type="ChEBI" id="CHEBI:18420"/>
    </ligand>
</feature>
<feature type="site" description="Critical for catalysis" evidence="4">
    <location>
        <position position="124"/>
    </location>
</feature>
<keyword evidence="1 5" id="KW-0479">Metal-binding</keyword>
<keyword evidence="3 5" id="KW-0460">Magnesium</keyword>
<evidence type="ECO:0000256" key="6">
    <source>
        <dbReference type="PIRSR" id="PIRSR037599-4"/>
    </source>
</evidence>
<evidence type="ECO:0000259" key="7">
    <source>
        <dbReference type="PROSITE" id="PS51462"/>
    </source>
</evidence>
<dbReference type="PROSITE" id="PS51462">
    <property type="entry name" value="NUDIX"/>
    <property type="match status" value="1"/>
</dbReference>
<evidence type="ECO:0000256" key="1">
    <source>
        <dbReference type="ARBA" id="ARBA00022723"/>
    </source>
</evidence>
<organism evidence="8 9">
    <name type="scientific">Glaciecola punicea ACAM 611</name>
    <dbReference type="NCBI Taxonomy" id="1121923"/>
    <lineage>
        <taxon>Bacteria</taxon>
        <taxon>Pseudomonadati</taxon>
        <taxon>Pseudomonadota</taxon>
        <taxon>Gammaproteobacteria</taxon>
        <taxon>Alteromonadales</taxon>
        <taxon>Alteromonadaceae</taxon>
        <taxon>Glaciecola</taxon>
    </lineage>
</organism>
<reference evidence="8 9" key="1">
    <citation type="journal article" date="2012" name="J. Bacteriol.">
        <title>Genome sequence of proteorhodopsin-containing sea ice bacterium Glaciecola punicea ACAM 611T.</title>
        <authorList>
            <person name="Qin Q.-L."/>
            <person name="Xie B.-B."/>
            <person name="Shu Y.-L."/>
            <person name="Rong J.-C."/>
            <person name="Zhao D.-L."/>
            <person name="Zhang X.-Y."/>
            <person name="Chen X.-L."/>
            <person name="Zhou B.-C."/>
            <person name="Zhanga Y.-Z."/>
        </authorList>
    </citation>
    <scope>NUCLEOTIDE SEQUENCE [LARGE SCALE GENOMIC DNA]</scope>
    <source>
        <strain evidence="8 9">ACAM 611</strain>
    </source>
</reference>
<evidence type="ECO:0000256" key="5">
    <source>
        <dbReference type="PIRSR" id="PIRSR037599-3"/>
    </source>
</evidence>
<dbReference type="Pfam" id="PF00293">
    <property type="entry name" value="NUDIX"/>
    <property type="match status" value="1"/>
</dbReference>
<dbReference type="eggNOG" id="COG1051">
    <property type="taxonomic scope" value="Bacteria"/>
</dbReference>
<dbReference type="InterPro" id="IPR000086">
    <property type="entry name" value="NUDIX_hydrolase_dom"/>
</dbReference>
<dbReference type="OrthoDB" id="542521at2"/>
<dbReference type="RefSeq" id="WP_006007702.1">
    <property type="nucleotide sequence ID" value="NZ_BAET01000033.1"/>
</dbReference>
<comment type="caution">
    <text evidence="8">The sequence shown here is derived from an EMBL/GenBank/DDBJ whole genome shotgun (WGS) entry which is preliminary data.</text>
</comment>
<gene>
    <name evidence="8" type="primary">wbdQ</name>
    <name evidence="8" type="ORF">GPUN_2872</name>
</gene>
<evidence type="ECO:0000256" key="3">
    <source>
        <dbReference type="ARBA" id="ARBA00022842"/>
    </source>
</evidence>